<reference evidence="4" key="1">
    <citation type="submission" date="2021-02" db="EMBL/GenBank/DDBJ databases">
        <title>Genome sequence Cadophora malorum strain M34.</title>
        <authorList>
            <person name="Stefanovic E."/>
            <person name="Vu D."/>
            <person name="Scully C."/>
            <person name="Dijksterhuis J."/>
            <person name="Roader J."/>
            <person name="Houbraken J."/>
        </authorList>
    </citation>
    <scope>NUCLEOTIDE SEQUENCE</scope>
    <source>
        <strain evidence="4">M34</strain>
    </source>
</reference>
<name>A0A8H8BV67_9HELO</name>
<evidence type="ECO:0008006" key="6">
    <source>
        <dbReference type="Google" id="ProtNLM"/>
    </source>
</evidence>
<gene>
    <name evidence="4" type="ORF">IFR04_001465</name>
</gene>
<dbReference type="InterPro" id="IPR015424">
    <property type="entry name" value="PyrdxlP-dep_Trfase"/>
</dbReference>
<dbReference type="Gene3D" id="3.40.640.10">
    <property type="entry name" value="Type I PLP-dependent aspartate aminotransferase-like (Major domain)"/>
    <property type="match status" value="1"/>
</dbReference>
<dbReference type="InterPro" id="IPR015422">
    <property type="entry name" value="PyrdxlP-dep_Trfase_small"/>
</dbReference>
<dbReference type="EMBL" id="JAFJYH010000011">
    <property type="protein sequence ID" value="KAG4425315.1"/>
    <property type="molecule type" value="Genomic_DNA"/>
</dbReference>
<dbReference type="OrthoDB" id="10047078at2759"/>
<dbReference type="AlphaFoldDB" id="A0A8H8BV67"/>
<evidence type="ECO:0000256" key="2">
    <source>
        <dbReference type="ARBA" id="ARBA00022898"/>
    </source>
</evidence>
<dbReference type="InterPro" id="IPR000277">
    <property type="entry name" value="Cys/Met-Metab_PyrdxlP-dep_enz"/>
</dbReference>
<dbReference type="GO" id="GO:0019346">
    <property type="term" value="P:transsulfuration"/>
    <property type="evidence" value="ECO:0007669"/>
    <property type="project" value="InterPro"/>
</dbReference>
<evidence type="ECO:0000256" key="1">
    <source>
        <dbReference type="ARBA" id="ARBA00001933"/>
    </source>
</evidence>
<keyword evidence="5" id="KW-1185">Reference proteome</keyword>
<dbReference type="InterPro" id="IPR051750">
    <property type="entry name" value="Trans-sulfuration_enzymes"/>
</dbReference>
<keyword evidence="2 3" id="KW-0663">Pyridoxal phosphate</keyword>
<evidence type="ECO:0000313" key="5">
    <source>
        <dbReference type="Proteomes" id="UP000664132"/>
    </source>
</evidence>
<dbReference type="PANTHER" id="PTHR42699:SF1">
    <property type="entry name" value="CYSTATHIONINE GAMMA-SYNTHASE-RELATED"/>
    <property type="match status" value="1"/>
</dbReference>
<protein>
    <recommendedName>
        <fullName evidence="6">Cystathionine gamma-synthase</fullName>
    </recommendedName>
</protein>
<comment type="caution">
    <text evidence="4">The sequence shown here is derived from an EMBL/GenBank/DDBJ whole genome shotgun (WGS) entry which is preliminary data.</text>
</comment>
<dbReference type="PANTHER" id="PTHR42699">
    <property type="match status" value="1"/>
</dbReference>
<sequence>MFREAERKKKRRVQAIWTDFASNPLLVTPGLVRLRQLADQYDTVLVIDDTVGSWANIDFMSMADILITSLTKTFNGYADAIAGSAILNPVSPKYAKLKPIYGEYYVPELYIDDVVAIEKNSRDYLSRTTKLNHNAKTLAEYLHSRSQEVGSSIVAVHYPTLISSGEHYKRFMRPVTDDFSPGYGCLLSVEFKDTPTAAAFFDTLKLHKGPHLGAPFTLALPFTLAVYSKELGWVAQYGLKLTKIRVSAGLEDTETLVEDFRLALEVANAP</sequence>
<comment type="cofactor">
    <cofactor evidence="1 3">
        <name>pyridoxal 5'-phosphate</name>
        <dbReference type="ChEBI" id="CHEBI:597326"/>
    </cofactor>
</comment>
<dbReference type="GO" id="GO:0030170">
    <property type="term" value="F:pyridoxal phosphate binding"/>
    <property type="evidence" value="ECO:0007669"/>
    <property type="project" value="InterPro"/>
</dbReference>
<dbReference type="Gene3D" id="3.90.1150.10">
    <property type="entry name" value="Aspartate Aminotransferase, domain 1"/>
    <property type="match status" value="1"/>
</dbReference>
<dbReference type="Proteomes" id="UP000664132">
    <property type="component" value="Unassembled WGS sequence"/>
</dbReference>
<proteinExistence type="inferred from homology"/>
<dbReference type="InterPro" id="IPR015421">
    <property type="entry name" value="PyrdxlP-dep_Trfase_major"/>
</dbReference>
<dbReference type="Pfam" id="PF01053">
    <property type="entry name" value="Cys_Met_Meta_PP"/>
    <property type="match status" value="1"/>
</dbReference>
<dbReference type="GO" id="GO:0003962">
    <property type="term" value="F:cystathionine gamma-synthase activity"/>
    <property type="evidence" value="ECO:0007669"/>
    <property type="project" value="TreeGrafter"/>
</dbReference>
<organism evidence="4 5">
    <name type="scientific">Cadophora malorum</name>
    <dbReference type="NCBI Taxonomy" id="108018"/>
    <lineage>
        <taxon>Eukaryota</taxon>
        <taxon>Fungi</taxon>
        <taxon>Dikarya</taxon>
        <taxon>Ascomycota</taxon>
        <taxon>Pezizomycotina</taxon>
        <taxon>Leotiomycetes</taxon>
        <taxon>Helotiales</taxon>
        <taxon>Ploettnerulaceae</taxon>
        <taxon>Cadophora</taxon>
    </lineage>
</organism>
<accession>A0A8H8BV67</accession>
<comment type="similarity">
    <text evidence="3">Belongs to the trans-sulfuration enzymes family.</text>
</comment>
<evidence type="ECO:0000256" key="3">
    <source>
        <dbReference type="RuleBase" id="RU362118"/>
    </source>
</evidence>
<dbReference type="SUPFAM" id="SSF53383">
    <property type="entry name" value="PLP-dependent transferases"/>
    <property type="match status" value="1"/>
</dbReference>
<evidence type="ECO:0000313" key="4">
    <source>
        <dbReference type="EMBL" id="KAG4425315.1"/>
    </source>
</evidence>